<sequence>MYYSIKKYQCHLKRFELRHQVNFKFILTATLQLTMGKHKEWRKLAKKARRKRIRQQLAKERCKNEESERRRREQSPSYAVWLEEQTKAEEFRLQEEARIAAEQEEQWLNREKEAQEAWLELQNKLKLVREERARQTARIREEWEREQNKLKEMKEKKEREEEEKRKEQEQLQIQIKDFVENGGEVPEGMKTKFETNPMKPTCPFFQKTGACRFKDTCSRNHIRPGISRVLIIPNFYSHYSLQQTENEHGSDFSLEFESQETYEHFKEFFYDVLPEIEKCGYVKQFKICCNHEPHLRGNAYIEYSSYREAVKGYQCFQGRWYGGKQLYVEFCSIESWKSAICGLFARQKCPKGTSCNFLHVFRNPHDLFAAADKDLHHTPPDSFEYESGESDARHWRWSESPERIPSSENQNPNHKRRSSRMRKRRSRESSHKSSRHSSHRSKQVSEHTEKEYSSKKSKKRQRSSSRSSSERHKSSNSSK</sequence>
<feature type="zinc finger region" description="C3H1-type" evidence="7">
    <location>
        <begin position="335"/>
        <end position="362"/>
    </location>
</feature>
<dbReference type="GO" id="GO:0089701">
    <property type="term" value="C:U2AF complex"/>
    <property type="evidence" value="ECO:0007669"/>
    <property type="project" value="InterPro"/>
</dbReference>
<feature type="coiled-coil region" evidence="8">
    <location>
        <begin position="133"/>
        <end position="181"/>
    </location>
</feature>
<feature type="domain" description="C3H1-type" evidence="11">
    <location>
        <begin position="196"/>
        <end position="224"/>
    </location>
</feature>
<dbReference type="EMBL" id="VTPC01090640">
    <property type="protein sequence ID" value="KAF2882225.1"/>
    <property type="molecule type" value="Genomic_DNA"/>
</dbReference>
<dbReference type="SMART" id="SM00356">
    <property type="entry name" value="ZnF_C3H1"/>
    <property type="match status" value="2"/>
</dbReference>
<keyword evidence="3 7" id="KW-0863">Zinc-finger</keyword>
<evidence type="ECO:0000256" key="4">
    <source>
        <dbReference type="ARBA" id="ARBA00022833"/>
    </source>
</evidence>
<dbReference type="PANTHER" id="PTHR12620">
    <property type="entry name" value="U2 SNRNP AUXILIARY FACTOR, SMALL SUBUNIT"/>
    <property type="match status" value="1"/>
</dbReference>
<dbReference type="AlphaFoldDB" id="A0A8K0FWR0"/>
<evidence type="ECO:0000313" key="13">
    <source>
        <dbReference type="Proteomes" id="UP000801492"/>
    </source>
</evidence>
<keyword evidence="5 6" id="KW-0694">RNA-binding</keyword>
<dbReference type="SUPFAM" id="SSF54928">
    <property type="entry name" value="RNA-binding domain, RBD"/>
    <property type="match status" value="1"/>
</dbReference>
<feature type="compositionally biased region" description="Basic and acidic residues" evidence="9">
    <location>
        <begin position="443"/>
        <end position="454"/>
    </location>
</feature>
<dbReference type="GO" id="GO:0008270">
    <property type="term" value="F:zinc ion binding"/>
    <property type="evidence" value="ECO:0007669"/>
    <property type="project" value="UniProtKB-KW"/>
</dbReference>
<evidence type="ECO:0000313" key="12">
    <source>
        <dbReference type="EMBL" id="KAF2882225.1"/>
    </source>
</evidence>
<dbReference type="GO" id="GO:0000398">
    <property type="term" value="P:mRNA splicing, via spliceosome"/>
    <property type="evidence" value="ECO:0007669"/>
    <property type="project" value="InterPro"/>
</dbReference>
<dbReference type="SMART" id="SM00361">
    <property type="entry name" value="RRM_1"/>
    <property type="match status" value="1"/>
</dbReference>
<evidence type="ECO:0000256" key="1">
    <source>
        <dbReference type="ARBA" id="ARBA00022723"/>
    </source>
</evidence>
<dbReference type="InterPro" id="IPR035979">
    <property type="entry name" value="RBD_domain_sf"/>
</dbReference>
<dbReference type="InterPro" id="IPR012677">
    <property type="entry name" value="Nucleotide-bd_a/b_plait_sf"/>
</dbReference>
<keyword evidence="2" id="KW-0677">Repeat</keyword>
<dbReference type="Gene3D" id="3.30.70.330">
    <property type="match status" value="1"/>
</dbReference>
<dbReference type="Pfam" id="PF00642">
    <property type="entry name" value="zf-CCCH"/>
    <property type="match status" value="1"/>
</dbReference>
<keyword evidence="13" id="KW-1185">Reference proteome</keyword>
<evidence type="ECO:0000256" key="7">
    <source>
        <dbReference type="PROSITE-ProRule" id="PRU00723"/>
    </source>
</evidence>
<feature type="region of interest" description="Disordered" evidence="9">
    <location>
        <begin position="396"/>
        <end position="479"/>
    </location>
</feature>
<dbReference type="PRINTS" id="PR01848">
    <property type="entry name" value="U2AUXFACTOR"/>
</dbReference>
<evidence type="ECO:0000259" key="10">
    <source>
        <dbReference type="PROSITE" id="PS50102"/>
    </source>
</evidence>
<keyword evidence="8" id="KW-0175">Coiled coil</keyword>
<feature type="compositionally biased region" description="Basic residues" evidence="9">
    <location>
        <begin position="413"/>
        <end position="442"/>
    </location>
</feature>
<dbReference type="InterPro" id="IPR000504">
    <property type="entry name" value="RRM_dom"/>
</dbReference>
<comment type="caution">
    <text evidence="12">The sequence shown here is derived from an EMBL/GenBank/DDBJ whole genome shotgun (WGS) entry which is preliminary data.</text>
</comment>
<dbReference type="InterPro" id="IPR000571">
    <property type="entry name" value="Znf_CCCH"/>
</dbReference>
<evidence type="ECO:0000256" key="3">
    <source>
        <dbReference type="ARBA" id="ARBA00022771"/>
    </source>
</evidence>
<dbReference type="GO" id="GO:0003723">
    <property type="term" value="F:RNA binding"/>
    <property type="evidence" value="ECO:0007669"/>
    <property type="project" value="UniProtKB-UniRule"/>
</dbReference>
<evidence type="ECO:0000256" key="9">
    <source>
        <dbReference type="SAM" id="MobiDB-lite"/>
    </source>
</evidence>
<gene>
    <name evidence="12" type="ORF">ILUMI_23948</name>
</gene>
<reference evidence="12" key="1">
    <citation type="submission" date="2019-08" db="EMBL/GenBank/DDBJ databases">
        <title>The genome of the North American firefly Photinus pyralis.</title>
        <authorList>
            <consortium name="Photinus pyralis genome working group"/>
            <person name="Fallon T.R."/>
            <person name="Sander Lower S.E."/>
            <person name="Weng J.-K."/>
        </authorList>
    </citation>
    <scope>NUCLEOTIDE SEQUENCE</scope>
    <source>
        <strain evidence="12">TRF0915ILg1</strain>
        <tissue evidence="12">Whole body</tissue>
    </source>
</reference>
<keyword evidence="1 7" id="KW-0479">Metal-binding</keyword>
<evidence type="ECO:0000256" key="8">
    <source>
        <dbReference type="SAM" id="Coils"/>
    </source>
</evidence>
<feature type="domain" description="C3H1-type" evidence="11">
    <location>
        <begin position="335"/>
        <end position="362"/>
    </location>
</feature>
<evidence type="ECO:0000259" key="11">
    <source>
        <dbReference type="PROSITE" id="PS50103"/>
    </source>
</evidence>
<dbReference type="OrthoDB" id="75923at2759"/>
<evidence type="ECO:0000256" key="6">
    <source>
        <dbReference type="PROSITE-ProRule" id="PRU00176"/>
    </source>
</evidence>
<keyword evidence="4 7" id="KW-0862">Zinc</keyword>
<name>A0A8K0FWR0_IGNLU</name>
<dbReference type="PROSITE" id="PS50103">
    <property type="entry name" value="ZF_C3H1"/>
    <property type="match status" value="2"/>
</dbReference>
<dbReference type="InterPro" id="IPR003954">
    <property type="entry name" value="RRM_euk-type"/>
</dbReference>
<protein>
    <submittedName>
        <fullName evidence="12">Uncharacterized protein</fullName>
    </submittedName>
</protein>
<feature type="zinc finger region" description="C3H1-type" evidence="7">
    <location>
        <begin position="196"/>
        <end position="224"/>
    </location>
</feature>
<dbReference type="InterPro" id="IPR009145">
    <property type="entry name" value="U2AF_small"/>
</dbReference>
<feature type="domain" description="RRM" evidence="10">
    <location>
        <begin position="253"/>
        <end position="333"/>
    </location>
</feature>
<dbReference type="Proteomes" id="UP000801492">
    <property type="component" value="Unassembled WGS sequence"/>
</dbReference>
<proteinExistence type="predicted"/>
<evidence type="ECO:0000256" key="2">
    <source>
        <dbReference type="ARBA" id="ARBA00022737"/>
    </source>
</evidence>
<evidence type="ECO:0000256" key="5">
    <source>
        <dbReference type="ARBA" id="ARBA00022884"/>
    </source>
</evidence>
<organism evidence="12 13">
    <name type="scientific">Ignelater luminosus</name>
    <name type="common">Cucubano</name>
    <name type="synonym">Pyrophorus luminosus</name>
    <dbReference type="NCBI Taxonomy" id="2038154"/>
    <lineage>
        <taxon>Eukaryota</taxon>
        <taxon>Metazoa</taxon>
        <taxon>Ecdysozoa</taxon>
        <taxon>Arthropoda</taxon>
        <taxon>Hexapoda</taxon>
        <taxon>Insecta</taxon>
        <taxon>Pterygota</taxon>
        <taxon>Neoptera</taxon>
        <taxon>Endopterygota</taxon>
        <taxon>Coleoptera</taxon>
        <taxon>Polyphaga</taxon>
        <taxon>Elateriformia</taxon>
        <taxon>Elateroidea</taxon>
        <taxon>Elateridae</taxon>
        <taxon>Agrypninae</taxon>
        <taxon>Pyrophorini</taxon>
        <taxon>Ignelater</taxon>
    </lineage>
</organism>
<accession>A0A8K0FWR0</accession>
<dbReference type="PROSITE" id="PS50102">
    <property type="entry name" value="RRM"/>
    <property type="match status" value="1"/>
</dbReference>